<evidence type="ECO:0000313" key="2">
    <source>
        <dbReference type="EMBL" id="GAA1560296.1"/>
    </source>
</evidence>
<feature type="domain" description="Dienelactone hydrolase" evidence="1">
    <location>
        <begin position="16"/>
        <end position="234"/>
    </location>
</feature>
<name>A0ABN2CKH4_9ACTN</name>
<dbReference type="Gene3D" id="3.40.50.1820">
    <property type="entry name" value="alpha/beta hydrolase"/>
    <property type="match status" value="1"/>
</dbReference>
<evidence type="ECO:0000259" key="1">
    <source>
        <dbReference type="Pfam" id="PF01738"/>
    </source>
</evidence>
<dbReference type="PANTHER" id="PTHR46623">
    <property type="entry name" value="CARBOXYMETHYLENEBUTENOLIDASE-RELATED"/>
    <property type="match status" value="1"/>
</dbReference>
<proteinExistence type="predicted"/>
<dbReference type="SUPFAM" id="SSF53474">
    <property type="entry name" value="alpha/beta-Hydrolases"/>
    <property type="match status" value="1"/>
</dbReference>
<dbReference type="InterPro" id="IPR051049">
    <property type="entry name" value="Dienelactone_hydrolase-like"/>
</dbReference>
<dbReference type="Pfam" id="PF01738">
    <property type="entry name" value="DLH"/>
    <property type="match status" value="1"/>
</dbReference>
<gene>
    <name evidence="2" type="ORF">GCM10009804_16350</name>
</gene>
<evidence type="ECO:0000313" key="3">
    <source>
        <dbReference type="Proteomes" id="UP001501705"/>
    </source>
</evidence>
<sequence length="237" mass="25656">MSEDITASRIKVGELNAYLARPTAPHTGGMLLLPMLSGLGKQLRTYAEEVARAGVTALAWDPWHGPTGDELDHEQLRGLLGGLKDPTSLEEQKVLLDHLFDELGLAKVGVMGWCLGGRYALVLAAHDHRVANCVAYHPTVMPEPTPAQDEDAIALAGEITCPTSLIYPGADHIVPLESFKLLQKALNKRESAPSVVHIYPGAGHGFMEAGRQDQEANRLATKLSWPQTLEFIRATVS</sequence>
<dbReference type="Proteomes" id="UP001501705">
    <property type="component" value="Unassembled WGS sequence"/>
</dbReference>
<reference evidence="2 3" key="1">
    <citation type="journal article" date="2019" name="Int. J. Syst. Evol. Microbiol.">
        <title>The Global Catalogue of Microorganisms (GCM) 10K type strain sequencing project: providing services to taxonomists for standard genome sequencing and annotation.</title>
        <authorList>
            <consortium name="The Broad Institute Genomics Platform"/>
            <consortium name="The Broad Institute Genome Sequencing Center for Infectious Disease"/>
            <person name="Wu L."/>
            <person name="Ma J."/>
        </authorList>
    </citation>
    <scope>NUCLEOTIDE SEQUENCE [LARGE SCALE GENOMIC DNA]</scope>
    <source>
        <strain evidence="2 3">JCM 15572</strain>
    </source>
</reference>
<dbReference type="InterPro" id="IPR029058">
    <property type="entry name" value="AB_hydrolase_fold"/>
</dbReference>
<keyword evidence="3" id="KW-1185">Reference proteome</keyword>
<dbReference type="PANTHER" id="PTHR46623:SF6">
    <property type="entry name" value="ALPHA_BETA-HYDROLASES SUPERFAMILY PROTEIN"/>
    <property type="match status" value="1"/>
</dbReference>
<dbReference type="RefSeq" id="WP_344232759.1">
    <property type="nucleotide sequence ID" value="NZ_BAAAPH010000004.1"/>
</dbReference>
<dbReference type="GO" id="GO:0016787">
    <property type="term" value="F:hydrolase activity"/>
    <property type="evidence" value="ECO:0007669"/>
    <property type="project" value="UniProtKB-KW"/>
</dbReference>
<protein>
    <submittedName>
        <fullName evidence="2">Dienelactone hydrolase family protein</fullName>
    </submittedName>
</protein>
<dbReference type="InterPro" id="IPR002925">
    <property type="entry name" value="Dienelactn_hydro"/>
</dbReference>
<comment type="caution">
    <text evidence="2">The sequence shown here is derived from an EMBL/GenBank/DDBJ whole genome shotgun (WGS) entry which is preliminary data.</text>
</comment>
<dbReference type="EMBL" id="BAAAPH010000004">
    <property type="protein sequence ID" value="GAA1560296.1"/>
    <property type="molecule type" value="Genomic_DNA"/>
</dbReference>
<organism evidence="2 3">
    <name type="scientific">Kribbella hippodromi</name>
    <dbReference type="NCBI Taxonomy" id="434347"/>
    <lineage>
        <taxon>Bacteria</taxon>
        <taxon>Bacillati</taxon>
        <taxon>Actinomycetota</taxon>
        <taxon>Actinomycetes</taxon>
        <taxon>Propionibacteriales</taxon>
        <taxon>Kribbellaceae</taxon>
        <taxon>Kribbella</taxon>
    </lineage>
</organism>
<accession>A0ABN2CKH4</accession>
<keyword evidence="2" id="KW-0378">Hydrolase</keyword>